<gene>
    <name evidence="1" type="ORF">LCGC14_2850820</name>
</gene>
<comment type="caution">
    <text evidence="1">The sequence shown here is derived from an EMBL/GenBank/DDBJ whole genome shotgun (WGS) entry which is preliminary data.</text>
</comment>
<accession>A0A0F8Y8L0</accession>
<evidence type="ECO:0000313" key="1">
    <source>
        <dbReference type="EMBL" id="KKK77713.1"/>
    </source>
</evidence>
<reference evidence="1" key="1">
    <citation type="journal article" date="2015" name="Nature">
        <title>Complex archaea that bridge the gap between prokaryotes and eukaryotes.</title>
        <authorList>
            <person name="Spang A."/>
            <person name="Saw J.H."/>
            <person name="Jorgensen S.L."/>
            <person name="Zaremba-Niedzwiedzka K."/>
            <person name="Martijn J."/>
            <person name="Lind A.E."/>
            <person name="van Eijk R."/>
            <person name="Schleper C."/>
            <person name="Guy L."/>
            <person name="Ettema T.J."/>
        </authorList>
    </citation>
    <scope>NUCLEOTIDE SEQUENCE</scope>
</reference>
<protein>
    <submittedName>
        <fullName evidence="1">Uncharacterized protein</fullName>
    </submittedName>
</protein>
<name>A0A0F8Y8L0_9ZZZZ</name>
<sequence length="88" mass="9750">MNIKERVATTLMMYFPSPGVVPSKYPTLGGKDALNLANQIIPLVRADMQRELGGKINKYLDDLLGYDYSGTRPIDVQDIISGTFKEGE</sequence>
<dbReference type="EMBL" id="LAZR01054825">
    <property type="protein sequence ID" value="KKK77713.1"/>
    <property type="molecule type" value="Genomic_DNA"/>
</dbReference>
<dbReference type="AlphaFoldDB" id="A0A0F8Y8L0"/>
<organism evidence="1">
    <name type="scientific">marine sediment metagenome</name>
    <dbReference type="NCBI Taxonomy" id="412755"/>
    <lineage>
        <taxon>unclassified sequences</taxon>
        <taxon>metagenomes</taxon>
        <taxon>ecological metagenomes</taxon>
    </lineage>
</organism>
<proteinExistence type="predicted"/>